<dbReference type="HOGENOM" id="CLU_040808_0_0_0"/>
<evidence type="ECO:0000313" key="11">
    <source>
        <dbReference type="Proteomes" id="UP000006583"/>
    </source>
</evidence>
<accession>F8C5T3</accession>
<dbReference type="PANTHER" id="PTHR33908">
    <property type="entry name" value="MANNOSYLTRANSFERASE YKCB-RELATED"/>
    <property type="match status" value="1"/>
</dbReference>
<dbReference type="GO" id="GO:0005886">
    <property type="term" value="C:plasma membrane"/>
    <property type="evidence" value="ECO:0007669"/>
    <property type="project" value="UniProtKB-SubCell"/>
</dbReference>
<evidence type="ECO:0000256" key="7">
    <source>
        <dbReference type="ARBA" id="ARBA00023136"/>
    </source>
</evidence>
<evidence type="ECO:0000256" key="5">
    <source>
        <dbReference type="ARBA" id="ARBA00022692"/>
    </source>
</evidence>
<feature type="transmembrane region" description="Helical" evidence="8">
    <location>
        <begin position="6"/>
        <end position="24"/>
    </location>
</feature>
<feature type="transmembrane region" description="Helical" evidence="8">
    <location>
        <begin position="109"/>
        <end position="129"/>
    </location>
</feature>
<proteinExistence type="predicted"/>
<dbReference type="AlphaFoldDB" id="F8C5T3"/>
<keyword evidence="6 8" id="KW-1133">Transmembrane helix</keyword>
<protein>
    <recommendedName>
        <fullName evidence="9">Glycosyltransferase RgtA/B/C/D-like domain-containing protein</fullName>
    </recommendedName>
</protein>
<sequence length="512" mass="60481">MKKEKLYFWILLICAGFLIFWNLGERPLFGVEGRWGEAAREMVLRGSWFVPTINFEPHVTKPLIPFWLIKLSGMIFQKFNEFTVRLPGALLAFLSLWCFYKAVTKLFSYPWNLISTGILLTSLGFVEFSRLAQSEIYQLFGIIVSLTFYIYFRDQKSFLGYLGFFAGMVFGGLSKGITSFAVLFILPLIDALIEKRFYHLNWKSIITGIFVLGFYFLPYYLTAYELRSELPFYLWFKENLKQAVEPYDNLRPFYIYFLYWPLWLAPWSFFLFGAILKFAKKLKQISNEEKLFFLTSLAIFLLFTLAKARRGYYILPILPFSAILITYYMKNHLDEFLLKVYNLISFMLMILTLGLFLIFPYLQLKISPIVTAVLILSFFLQILVFLFFKKERFFGFIFQFLVVEWLVYAMLIPYYSKSSEKDAGEFLAKLSYKIPQALICEINKPVANVYFYAQISKKIEPFSEDKNCQILLVRKDLTPEIKSLLERGYQFIEFREEKEPSKTYYILYKSPG</sequence>
<feature type="transmembrane region" description="Helical" evidence="8">
    <location>
        <begin position="136"/>
        <end position="152"/>
    </location>
</feature>
<keyword evidence="2" id="KW-1003">Cell membrane</keyword>
<feature type="domain" description="Glycosyltransferase RgtA/B/C/D-like" evidence="9">
    <location>
        <begin position="61"/>
        <end position="205"/>
    </location>
</feature>
<dbReference type="PATRIC" id="fig|795359.3.peg.986"/>
<dbReference type="KEGG" id="top:TOPB45_0976"/>
<evidence type="ECO:0000256" key="4">
    <source>
        <dbReference type="ARBA" id="ARBA00022679"/>
    </source>
</evidence>
<dbReference type="PANTHER" id="PTHR33908:SF3">
    <property type="entry name" value="UNDECAPRENYL PHOSPHATE-ALPHA-4-AMINO-4-DEOXY-L-ARABINOSE ARABINOSYL TRANSFERASE"/>
    <property type="match status" value="1"/>
</dbReference>
<evidence type="ECO:0000256" key="6">
    <source>
        <dbReference type="ARBA" id="ARBA00022989"/>
    </source>
</evidence>
<feature type="transmembrane region" description="Helical" evidence="8">
    <location>
        <begin position="393"/>
        <end position="415"/>
    </location>
</feature>
<dbReference type="RefSeq" id="WP_013909769.1">
    <property type="nucleotide sequence ID" value="NC_015682.1"/>
</dbReference>
<dbReference type="GO" id="GO:0010041">
    <property type="term" value="P:response to iron(III) ion"/>
    <property type="evidence" value="ECO:0007669"/>
    <property type="project" value="TreeGrafter"/>
</dbReference>
<dbReference type="Proteomes" id="UP000006583">
    <property type="component" value="Chromosome"/>
</dbReference>
<evidence type="ECO:0000256" key="1">
    <source>
        <dbReference type="ARBA" id="ARBA00004651"/>
    </source>
</evidence>
<dbReference type="Pfam" id="PF13231">
    <property type="entry name" value="PMT_2"/>
    <property type="match status" value="1"/>
</dbReference>
<reference evidence="10 11" key="1">
    <citation type="journal article" date="2013" name="Genome Announc.">
        <title>Complete genome sequence of the hyperthermophilic sulfate-reducing bacterium Thermodesulfobacterium geofontis OPF15T.</title>
        <authorList>
            <person name="Elkins J.G."/>
            <person name="Hamilton-Brehm S.D."/>
            <person name="Lucas S."/>
            <person name="Han J."/>
            <person name="Lapidus A."/>
            <person name="Cheng J.F."/>
            <person name="Goodwin L.A."/>
            <person name="Pitluck S."/>
            <person name="Peters L."/>
            <person name="Mikhailova N."/>
            <person name="Davenport K.W."/>
            <person name="Detter J.C."/>
            <person name="Han C.S."/>
            <person name="Tapia R."/>
            <person name="Land M.L."/>
            <person name="Hauser L."/>
            <person name="Kyrpides N.C."/>
            <person name="Ivanova N.N."/>
            <person name="Pagani I."/>
            <person name="Bruce D."/>
            <person name="Woyke T."/>
            <person name="Cottingham R.W."/>
        </authorList>
    </citation>
    <scope>NUCLEOTIDE SEQUENCE [LARGE SCALE GENOMIC DNA]</scope>
    <source>
        <strain evidence="10 11">OPF15</strain>
    </source>
</reference>
<feature type="transmembrane region" description="Helical" evidence="8">
    <location>
        <begin position="312"/>
        <end position="329"/>
    </location>
</feature>
<keyword evidence="5 8" id="KW-0812">Transmembrane</keyword>
<evidence type="ECO:0000256" key="8">
    <source>
        <dbReference type="SAM" id="Phobius"/>
    </source>
</evidence>
<dbReference type="eggNOG" id="COG1807">
    <property type="taxonomic scope" value="Bacteria"/>
</dbReference>
<name>F8C5T3_THEGP</name>
<keyword evidence="7 8" id="KW-0472">Membrane</keyword>
<dbReference type="GO" id="GO:0016763">
    <property type="term" value="F:pentosyltransferase activity"/>
    <property type="evidence" value="ECO:0007669"/>
    <property type="project" value="TreeGrafter"/>
</dbReference>
<feature type="transmembrane region" description="Helical" evidence="8">
    <location>
        <begin position="341"/>
        <end position="362"/>
    </location>
</feature>
<dbReference type="STRING" id="795359.TOPB45_0976"/>
<evidence type="ECO:0000259" key="9">
    <source>
        <dbReference type="Pfam" id="PF13231"/>
    </source>
</evidence>
<dbReference type="EMBL" id="CP002829">
    <property type="protein sequence ID" value="AEH23071.1"/>
    <property type="molecule type" value="Genomic_DNA"/>
</dbReference>
<feature type="transmembrane region" description="Helical" evidence="8">
    <location>
        <begin position="291"/>
        <end position="306"/>
    </location>
</feature>
<keyword evidence="11" id="KW-1185">Reference proteome</keyword>
<feature type="transmembrane region" description="Helical" evidence="8">
    <location>
        <begin position="158"/>
        <end position="188"/>
    </location>
</feature>
<organism evidence="10 11">
    <name type="scientific">Thermodesulfobacterium geofontis (strain OPF15)</name>
    <dbReference type="NCBI Taxonomy" id="795359"/>
    <lineage>
        <taxon>Bacteria</taxon>
        <taxon>Pseudomonadati</taxon>
        <taxon>Thermodesulfobacteriota</taxon>
        <taxon>Thermodesulfobacteria</taxon>
        <taxon>Thermodesulfobacteriales</taxon>
        <taxon>Thermodesulfobacteriaceae</taxon>
        <taxon>Thermodesulfobacterium</taxon>
    </lineage>
</organism>
<comment type="subcellular location">
    <subcellularLocation>
        <location evidence="1">Cell membrane</location>
        <topology evidence="1">Multi-pass membrane protein</topology>
    </subcellularLocation>
</comment>
<evidence type="ECO:0000313" key="10">
    <source>
        <dbReference type="EMBL" id="AEH23071.1"/>
    </source>
</evidence>
<dbReference type="OrthoDB" id="9775035at2"/>
<evidence type="ECO:0000256" key="2">
    <source>
        <dbReference type="ARBA" id="ARBA00022475"/>
    </source>
</evidence>
<dbReference type="InterPro" id="IPR038731">
    <property type="entry name" value="RgtA/B/C-like"/>
</dbReference>
<dbReference type="InterPro" id="IPR050297">
    <property type="entry name" value="LipidA_mod_glycosyltrf_83"/>
</dbReference>
<keyword evidence="4" id="KW-0808">Transferase</keyword>
<feature type="transmembrane region" description="Helical" evidence="8">
    <location>
        <begin position="200"/>
        <end position="221"/>
    </location>
</feature>
<dbReference type="GO" id="GO:0009103">
    <property type="term" value="P:lipopolysaccharide biosynthetic process"/>
    <property type="evidence" value="ECO:0007669"/>
    <property type="project" value="UniProtKB-ARBA"/>
</dbReference>
<gene>
    <name evidence="10" type="ordered locus">TOPB45_0976</name>
</gene>
<evidence type="ECO:0000256" key="3">
    <source>
        <dbReference type="ARBA" id="ARBA00022676"/>
    </source>
</evidence>
<keyword evidence="3" id="KW-0328">Glycosyltransferase</keyword>
<feature type="transmembrane region" description="Helical" evidence="8">
    <location>
        <begin position="368"/>
        <end position="388"/>
    </location>
</feature>
<feature type="transmembrane region" description="Helical" evidence="8">
    <location>
        <begin position="253"/>
        <end position="279"/>
    </location>
</feature>